<evidence type="ECO:0000256" key="2">
    <source>
        <dbReference type="ARBA" id="ARBA00010663"/>
    </source>
</evidence>
<dbReference type="InterPro" id="IPR000276">
    <property type="entry name" value="GPCR_Rhodpsn"/>
</dbReference>
<evidence type="ECO:0000256" key="5">
    <source>
        <dbReference type="ARBA" id="ARBA00023040"/>
    </source>
</evidence>
<evidence type="ECO:0000256" key="3">
    <source>
        <dbReference type="ARBA" id="ARBA00022692"/>
    </source>
</evidence>
<dbReference type="Proteomes" id="UP000711488">
    <property type="component" value="Unassembled WGS sequence"/>
</dbReference>
<evidence type="ECO:0000313" key="11">
    <source>
        <dbReference type="EMBL" id="KAA0202128.1"/>
    </source>
</evidence>
<sequence>MENVILHPTRRALGTSGALLTLPGIWACALLLAMPQFLFRSLQHHDIGLPGLDAVNFCFEEWPVDHGRGYYSVFVMLVQFFVPLLTVTISYVCPHSAETQVSHGSVQWKGWSQPTQ</sequence>
<dbReference type="PANTHER" id="PTHR24235:SF30">
    <property type="entry name" value="NEUROPEPTIDE F RECEPTOR"/>
    <property type="match status" value="1"/>
</dbReference>
<keyword evidence="3 9" id="KW-0812">Transmembrane</keyword>
<keyword evidence="5" id="KW-0297">G-protein coupled receptor</keyword>
<keyword evidence="8" id="KW-0807">Transducer</keyword>
<feature type="transmembrane region" description="Helical" evidence="9">
    <location>
        <begin position="70"/>
        <end position="93"/>
    </location>
</feature>
<evidence type="ECO:0000256" key="4">
    <source>
        <dbReference type="ARBA" id="ARBA00022989"/>
    </source>
</evidence>
<dbReference type="PANTHER" id="PTHR24235">
    <property type="entry name" value="NEUROPEPTIDE Y RECEPTOR"/>
    <property type="match status" value="1"/>
</dbReference>
<organism evidence="11">
    <name type="scientific">Hyalella azteca</name>
    <name type="common">Amphipod</name>
    <dbReference type="NCBI Taxonomy" id="294128"/>
    <lineage>
        <taxon>Eukaryota</taxon>
        <taxon>Metazoa</taxon>
        <taxon>Ecdysozoa</taxon>
        <taxon>Arthropoda</taxon>
        <taxon>Crustacea</taxon>
        <taxon>Multicrustacea</taxon>
        <taxon>Malacostraca</taxon>
        <taxon>Eumalacostraca</taxon>
        <taxon>Peracarida</taxon>
        <taxon>Amphipoda</taxon>
        <taxon>Senticaudata</taxon>
        <taxon>Talitrida</taxon>
        <taxon>Talitroidea</taxon>
        <taxon>Hyalellidae</taxon>
        <taxon>Hyalella</taxon>
    </lineage>
</organism>
<evidence type="ECO:0000259" key="10">
    <source>
        <dbReference type="PROSITE" id="PS50262"/>
    </source>
</evidence>
<reference evidence="11" key="3">
    <citation type="submission" date="2019-06" db="EMBL/GenBank/DDBJ databases">
        <authorList>
            <person name="Poynton C."/>
            <person name="Hasenbein S."/>
            <person name="Benoit J.B."/>
            <person name="Sepulveda M.S."/>
            <person name="Poelchau M.F."/>
            <person name="Murali S.C."/>
            <person name="Chen S."/>
            <person name="Glastad K.M."/>
            <person name="Werren J.H."/>
            <person name="Vineis J.H."/>
            <person name="Bowen J.L."/>
            <person name="Friedrich M."/>
            <person name="Jones J."/>
            <person name="Robertson H.M."/>
            <person name="Feyereisen R."/>
            <person name="Mechler-Hickson A."/>
            <person name="Mathers N."/>
            <person name="Lee C.E."/>
            <person name="Colbourne J.K."/>
            <person name="Biales A."/>
            <person name="Johnston J.S."/>
            <person name="Wellborn G.A."/>
            <person name="Rosendale A.J."/>
            <person name="Cridge A.G."/>
            <person name="Munoz-Torres M.C."/>
            <person name="Bain P.A."/>
            <person name="Manny A.R."/>
            <person name="Major K.M."/>
            <person name="Lambert F.N."/>
            <person name="Vulpe C.D."/>
            <person name="Tuck P."/>
            <person name="Blalock B.J."/>
            <person name="Lin Y.-Y."/>
            <person name="Smith M.E."/>
            <person name="Ochoa-Acuna H."/>
            <person name="Chen M.-J.M."/>
            <person name="Childers C.P."/>
            <person name="Qu J."/>
            <person name="Dugan S."/>
            <person name="Lee S.L."/>
            <person name="Chao H."/>
            <person name="Dinh H."/>
            <person name="Han Y."/>
            <person name="Doddapaneni H."/>
            <person name="Worley K.C."/>
            <person name="Muzny D.M."/>
            <person name="Gibbs R.A."/>
            <person name="Richards S."/>
        </authorList>
    </citation>
    <scope>NUCLEOTIDE SEQUENCE</scope>
    <source>
        <strain evidence="11">HAZT.00-mixed</strain>
        <tissue evidence="11">Whole organism</tissue>
    </source>
</reference>
<keyword evidence="6 9" id="KW-0472">Membrane</keyword>
<keyword evidence="7" id="KW-0675">Receptor</keyword>
<name>A0A6A0H8Q0_HYAAZ</name>
<accession>A0A6A0H8Q0</accession>
<dbReference type="Pfam" id="PF00001">
    <property type="entry name" value="7tm_1"/>
    <property type="match status" value="1"/>
</dbReference>
<dbReference type="AlphaFoldDB" id="A0A6A0H8Q0"/>
<evidence type="ECO:0000256" key="7">
    <source>
        <dbReference type="ARBA" id="ARBA00023170"/>
    </source>
</evidence>
<dbReference type="EMBL" id="JQDR03004229">
    <property type="protein sequence ID" value="KAA0202128.1"/>
    <property type="molecule type" value="Genomic_DNA"/>
</dbReference>
<gene>
    <name evidence="11" type="ORF">HAZT_HAZT011735</name>
</gene>
<reference evidence="11" key="2">
    <citation type="journal article" date="2018" name="Environ. Sci. Technol.">
        <title>The Toxicogenome of Hyalella azteca: A Model for Sediment Ecotoxicology and Evolutionary Toxicology.</title>
        <authorList>
            <person name="Poynton H.C."/>
            <person name="Hasenbein S."/>
            <person name="Benoit J.B."/>
            <person name="Sepulveda M.S."/>
            <person name="Poelchau M.F."/>
            <person name="Hughes D.S.T."/>
            <person name="Murali S.C."/>
            <person name="Chen S."/>
            <person name="Glastad K.M."/>
            <person name="Goodisman M.A.D."/>
            <person name="Werren J.H."/>
            <person name="Vineis J.H."/>
            <person name="Bowen J.L."/>
            <person name="Friedrich M."/>
            <person name="Jones J."/>
            <person name="Robertson H.M."/>
            <person name="Feyereisen R."/>
            <person name="Mechler-Hickson A."/>
            <person name="Mathers N."/>
            <person name="Lee C.E."/>
            <person name="Colbourne J.K."/>
            <person name="Biales A."/>
            <person name="Johnston J.S."/>
            <person name="Wellborn G.A."/>
            <person name="Rosendale A.J."/>
            <person name="Cridge A.G."/>
            <person name="Munoz-Torres M.C."/>
            <person name="Bain P.A."/>
            <person name="Manny A.R."/>
            <person name="Major K.M."/>
            <person name="Lambert F.N."/>
            <person name="Vulpe C.D."/>
            <person name="Tuck P."/>
            <person name="Blalock B.J."/>
            <person name="Lin Y.Y."/>
            <person name="Smith M.E."/>
            <person name="Ochoa-Acuna H."/>
            <person name="Chen M.M."/>
            <person name="Childers C.P."/>
            <person name="Qu J."/>
            <person name="Dugan S."/>
            <person name="Lee S.L."/>
            <person name="Chao H."/>
            <person name="Dinh H."/>
            <person name="Han Y."/>
            <person name="Doddapaneni H."/>
            <person name="Worley K.C."/>
            <person name="Muzny D.M."/>
            <person name="Gibbs R.A."/>
            <person name="Richards S."/>
        </authorList>
    </citation>
    <scope>NUCLEOTIDE SEQUENCE</scope>
    <source>
        <strain evidence="11">HAZT.00-mixed</strain>
        <tissue evidence="11">Whole organism</tissue>
    </source>
</reference>
<comment type="subcellular location">
    <subcellularLocation>
        <location evidence="1">Membrane</location>
        <topology evidence="1">Multi-pass membrane protein</topology>
    </subcellularLocation>
</comment>
<protein>
    <recommendedName>
        <fullName evidence="10">G-protein coupled receptors family 1 profile domain-containing protein</fullName>
    </recommendedName>
</protein>
<evidence type="ECO:0000256" key="1">
    <source>
        <dbReference type="ARBA" id="ARBA00004141"/>
    </source>
</evidence>
<proteinExistence type="inferred from homology"/>
<feature type="transmembrane region" description="Helical" evidence="9">
    <location>
        <begin position="12"/>
        <end position="34"/>
    </location>
</feature>
<keyword evidence="4 9" id="KW-1133">Transmembrane helix</keyword>
<evidence type="ECO:0000256" key="8">
    <source>
        <dbReference type="ARBA" id="ARBA00023224"/>
    </source>
</evidence>
<evidence type="ECO:0000256" key="6">
    <source>
        <dbReference type="ARBA" id="ARBA00023136"/>
    </source>
</evidence>
<evidence type="ECO:0000256" key="9">
    <source>
        <dbReference type="SAM" id="Phobius"/>
    </source>
</evidence>
<dbReference type="PROSITE" id="PS50262">
    <property type="entry name" value="G_PROTEIN_RECEP_F1_2"/>
    <property type="match status" value="1"/>
</dbReference>
<feature type="domain" description="G-protein coupled receptors family 1 profile" evidence="10">
    <location>
        <begin position="1"/>
        <end position="92"/>
    </location>
</feature>
<comment type="similarity">
    <text evidence="2">Belongs to the G-protein coupled receptor 1 family.</text>
</comment>
<dbReference type="GO" id="GO:0016020">
    <property type="term" value="C:membrane"/>
    <property type="evidence" value="ECO:0007669"/>
    <property type="project" value="UniProtKB-SubCell"/>
</dbReference>
<dbReference type="GO" id="GO:0004930">
    <property type="term" value="F:G protein-coupled receptor activity"/>
    <property type="evidence" value="ECO:0007669"/>
    <property type="project" value="UniProtKB-KW"/>
</dbReference>
<dbReference type="SUPFAM" id="SSF81321">
    <property type="entry name" value="Family A G protein-coupled receptor-like"/>
    <property type="match status" value="1"/>
</dbReference>
<dbReference type="Gene3D" id="1.20.1070.10">
    <property type="entry name" value="Rhodopsin 7-helix transmembrane proteins"/>
    <property type="match status" value="1"/>
</dbReference>
<reference evidence="11" key="1">
    <citation type="submission" date="2014-08" db="EMBL/GenBank/DDBJ databases">
        <authorList>
            <person name="Murali S."/>
            <person name="Richards S."/>
            <person name="Bandaranaike D."/>
            <person name="Bellair M."/>
            <person name="Blankenburg K."/>
            <person name="Chao H."/>
            <person name="Dinh H."/>
            <person name="Doddapaneni H."/>
            <person name="Dugan-Rocha S."/>
            <person name="Elkadiri S."/>
            <person name="Gnanaolivu R."/>
            <person name="Hughes D."/>
            <person name="Lee S."/>
            <person name="Li M."/>
            <person name="Ming W."/>
            <person name="Munidasa M."/>
            <person name="Muniz J."/>
            <person name="Nguyen L."/>
            <person name="Osuji N."/>
            <person name="Pu L.-L."/>
            <person name="Puazo M."/>
            <person name="Skinner E."/>
            <person name="Qu C."/>
            <person name="Quiroz J."/>
            <person name="Raj R."/>
            <person name="Weissenberger G."/>
            <person name="Xin Y."/>
            <person name="Zou X."/>
            <person name="Han Y."/>
            <person name="Worley K."/>
            <person name="Muzny D."/>
            <person name="Gibbs R."/>
        </authorList>
    </citation>
    <scope>NUCLEOTIDE SEQUENCE</scope>
    <source>
        <strain evidence="11">HAZT.00-mixed</strain>
        <tissue evidence="11">Whole organism</tissue>
    </source>
</reference>
<comment type="caution">
    <text evidence="11">The sequence shown here is derived from an EMBL/GenBank/DDBJ whole genome shotgun (WGS) entry which is preliminary data.</text>
</comment>
<dbReference type="InterPro" id="IPR017452">
    <property type="entry name" value="GPCR_Rhodpsn_7TM"/>
</dbReference>